<dbReference type="InterPro" id="IPR011429">
    <property type="entry name" value="Cyt_c_Planctomycete-type"/>
</dbReference>
<evidence type="ECO:0000313" key="4">
    <source>
        <dbReference type="EMBL" id="QDT52904.1"/>
    </source>
</evidence>
<organism evidence="4 5">
    <name type="scientific">Caulifigura coniformis</name>
    <dbReference type="NCBI Taxonomy" id="2527983"/>
    <lineage>
        <taxon>Bacteria</taxon>
        <taxon>Pseudomonadati</taxon>
        <taxon>Planctomycetota</taxon>
        <taxon>Planctomycetia</taxon>
        <taxon>Planctomycetales</taxon>
        <taxon>Planctomycetaceae</taxon>
        <taxon>Caulifigura</taxon>
    </lineage>
</organism>
<accession>A0A517S9U9</accession>
<dbReference type="GO" id="GO:0020037">
    <property type="term" value="F:heme binding"/>
    <property type="evidence" value="ECO:0007669"/>
    <property type="project" value="InterPro"/>
</dbReference>
<feature type="domain" description="DUF1553" evidence="2">
    <location>
        <begin position="557"/>
        <end position="820"/>
    </location>
</feature>
<evidence type="ECO:0000259" key="2">
    <source>
        <dbReference type="Pfam" id="PF07587"/>
    </source>
</evidence>
<gene>
    <name evidence="4" type="ORF">Pan44_09170</name>
</gene>
<feature type="domain" description="DUF1549" evidence="1">
    <location>
        <begin position="155"/>
        <end position="370"/>
    </location>
</feature>
<dbReference type="Pfam" id="PF07635">
    <property type="entry name" value="PSCyt1"/>
    <property type="match status" value="1"/>
</dbReference>
<proteinExistence type="predicted"/>
<feature type="domain" description="Cytochrome C Planctomycete-type" evidence="3">
    <location>
        <begin position="35"/>
        <end position="89"/>
    </location>
</feature>
<evidence type="ECO:0000313" key="5">
    <source>
        <dbReference type="Proteomes" id="UP000315700"/>
    </source>
</evidence>
<dbReference type="AlphaFoldDB" id="A0A517S9U9"/>
<dbReference type="PANTHER" id="PTHR35889:SF3">
    <property type="entry name" value="F-BOX DOMAIN-CONTAINING PROTEIN"/>
    <property type="match status" value="1"/>
</dbReference>
<dbReference type="OrthoDB" id="127107at2"/>
<dbReference type="InParanoid" id="A0A517S9U9"/>
<dbReference type="PANTHER" id="PTHR35889">
    <property type="entry name" value="CYCLOINULO-OLIGOSACCHARIDE FRUCTANOTRANSFERASE-RELATED"/>
    <property type="match status" value="1"/>
</dbReference>
<dbReference type="Pfam" id="PF07587">
    <property type="entry name" value="PSD1"/>
    <property type="match status" value="1"/>
</dbReference>
<dbReference type="GO" id="GO:0009055">
    <property type="term" value="F:electron transfer activity"/>
    <property type="evidence" value="ECO:0007669"/>
    <property type="project" value="InterPro"/>
</dbReference>
<protein>
    <submittedName>
        <fullName evidence="4">Planctomycete cytochrome C</fullName>
    </submittedName>
</protein>
<dbReference type="EMBL" id="CP036271">
    <property type="protein sequence ID" value="QDT52904.1"/>
    <property type="molecule type" value="Genomic_DNA"/>
</dbReference>
<evidence type="ECO:0000259" key="3">
    <source>
        <dbReference type="Pfam" id="PF07635"/>
    </source>
</evidence>
<dbReference type="InterPro" id="IPR036909">
    <property type="entry name" value="Cyt_c-like_dom_sf"/>
</dbReference>
<dbReference type="SUPFAM" id="SSF46626">
    <property type="entry name" value="Cytochrome c"/>
    <property type="match status" value="1"/>
</dbReference>
<reference evidence="4 5" key="1">
    <citation type="submission" date="2019-02" db="EMBL/GenBank/DDBJ databases">
        <title>Deep-cultivation of Planctomycetes and their phenomic and genomic characterization uncovers novel biology.</title>
        <authorList>
            <person name="Wiegand S."/>
            <person name="Jogler M."/>
            <person name="Boedeker C."/>
            <person name="Pinto D."/>
            <person name="Vollmers J."/>
            <person name="Rivas-Marin E."/>
            <person name="Kohn T."/>
            <person name="Peeters S.H."/>
            <person name="Heuer A."/>
            <person name="Rast P."/>
            <person name="Oberbeckmann S."/>
            <person name="Bunk B."/>
            <person name="Jeske O."/>
            <person name="Meyerdierks A."/>
            <person name="Storesund J.E."/>
            <person name="Kallscheuer N."/>
            <person name="Luecker S."/>
            <person name="Lage O.M."/>
            <person name="Pohl T."/>
            <person name="Merkel B.J."/>
            <person name="Hornburger P."/>
            <person name="Mueller R.-W."/>
            <person name="Bruemmer F."/>
            <person name="Labrenz M."/>
            <person name="Spormann A.M."/>
            <person name="Op den Camp H."/>
            <person name="Overmann J."/>
            <person name="Amann R."/>
            <person name="Jetten M.S.M."/>
            <person name="Mascher T."/>
            <person name="Medema M.H."/>
            <person name="Devos D.P."/>
            <person name="Kaster A.-K."/>
            <person name="Ovreas L."/>
            <person name="Rohde M."/>
            <person name="Galperin M.Y."/>
            <person name="Jogler C."/>
        </authorList>
    </citation>
    <scope>NUCLEOTIDE SEQUENCE [LARGE SCALE GENOMIC DNA]</scope>
    <source>
        <strain evidence="4 5">Pan44</strain>
    </source>
</reference>
<name>A0A517S9U9_9PLAN</name>
<dbReference type="InterPro" id="IPR011444">
    <property type="entry name" value="DUF1549"/>
</dbReference>
<sequence length="864" mass="96447">MRASLGLIVALLCSECCADEVLFERDVRPILKQHCFHCHGEEANPESNLDLRLVRTMLKGGDSGPALVAGDHKASSLYQRIVSGEMPPENKGTLTEQQQQTLIQWIDSGAKTARPEPEVLTGPLITEEERNHWSFQPIVRPSLPKVNDVARVQTPVDRFLLEKLEKEGFTLADEASRRTLIRRLTLDLWGVTPTPEQVQEFLADTSTDAYERLVERLLASPRYGERWGRHWLDVAGYADSDGYGPEDVQRPHAWHYRDYVIEAFNKDLPFDQFITEQLAGDELITSPLTDLTPEDARLLAATGFLRMAPDGTSAKVDNPNLARNEVMAETLKIVSTSLMGMTVGCAQCHDHRYDPIPHTDYHAFRAIFEPAIDWKNWKTPAQRLVSLYTTADREAAAKIETEAKAIEAARLEKQKEFIAATIEVELKKFPEEEREAARKAAHAPDKERTPEQKALVKKFPNLNISPGSLYLYDRKAADALKKMQDEAKAIREKKPAETFLHALVEPADSKAKTHLFHRGDIDQPKQELKPGGLTVVSLNTGMSPIPEKDPSRKTTGRRLALAQQLVDRRHPLTSRVLVNRVWHHHFGRGIVSTLGDFGALGTKPTHPELLDWLADEFMSSGWSMKSLHRVILLSQAYRQTSDAPEKLRDSDPDNLLLGRAPVRRLEAEAIRDSSLLVSGLLNEAEFGAPVPVMADNSGRWVLGIENLSAGRPGPVIPLKGEEFRRSVYVQARRSRPLAVLDTFDWPSMAPNCEVRRASTVPPQSLLLMNSDFVIDVSKALASRVAGKSPDDAAGQVSYVWSLVYSRPPQAVEAATALTFLAEQAEHFRQQPAKKGEAIAETPEAEAMTSLCQMLLSSNEFLYVD</sequence>
<dbReference type="Pfam" id="PF07583">
    <property type="entry name" value="PSCyt2"/>
    <property type="match status" value="1"/>
</dbReference>
<dbReference type="RefSeq" id="WP_145027645.1">
    <property type="nucleotide sequence ID" value="NZ_CP036271.1"/>
</dbReference>
<evidence type="ECO:0000259" key="1">
    <source>
        <dbReference type="Pfam" id="PF07583"/>
    </source>
</evidence>
<dbReference type="InterPro" id="IPR022655">
    <property type="entry name" value="DUF1553"/>
</dbReference>
<dbReference type="Proteomes" id="UP000315700">
    <property type="component" value="Chromosome"/>
</dbReference>
<keyword evidence="5" id="KW-1185">Reference proteome</keyword>
<dbReference type="KEGG" id="ccos:Pan44_09170"/>